<dbReference type="AlphaFoldDB" id="A0A941W4V1"/>
<organism evidence="19 20">
    <name type="scientific">Candidatus Scalindua arabica</name>
    <dbReference type="NCBI Taxonomy" id="1127984"/>
    <lineage>
        <taxon>Bacteria</taxon>
        <taxon>Pseudomonadati</taxon>
        <taxon>Planctomycetota</taxon>
        <taxon>Candidatus Brocadiia</taxon>
        <taxon>Candidatus Brocadiales</taxon>
        <taxon>Candidatus Scalinduaceae</taxon>
        <taxon>Candidatus Scalindua</taxon>
    </lineage>
</organism>
<dbReference type="InterPro" id="IPR036890">
    <property type="entry name" value="HATPase_C_sf"/>
</dbReference>
<dbReference type="InterPro" id="IPR050351">
    <property type="entry name" value="BphY/WalK/GraS-like"/>
</dbReference>
<evidence type="ECO:0000256" key="2">
    <source>
        <dbReference type="ARBA" id="ARBA00004651"/>
    </source>
</evidence>
<dbReference type="PANTHER" id="PTHR42878">
    <property type="entry name" value="TWO-COMPONENT HISTIDINE KINASE"/>
    <property type="match status" value="1"/>
</dbReference>
<feature type="domain" description="PAC" evidence="17">
    <location>
        <begin position="489"/>
        <end position="540"/>
    </location>
</feature>
<dbReference type="GO" id="GO:0000155">
    <property type="term" value="F:phosphorelay sensor kinase activity"/>
    <property type="evidence" value="ECO:0007669"/>
    <property type="project" value="InterPro"/>
</dbReference>
<feature type="transmembrane region" description="Helical" evidence="15">
    <location>
        <begin position="41"/>
        <end position="60"/>
    </location>
</feature>
<dbReference type="Gene3D" id="3.30.450.20">
    <property type="entry name" value="PAS domain"/>
    <property type="match status" value="2"/>
</dbReference>
<evidence type="ECO:0000256" key="6">
    <source>
        <dbReference type="ARBA" id="ARBA00022679"/>
    </source>
</evidence>
<feature type="domain" description="Histidine kinase" evidence="16">
    <location>
        <begin position="590"/>
        <end position="809"/>
    </location>
</feature>
<dbReference type="InterPro" id="IPR035965">
    <property type="entry name" value="PAS-like_dom_sf"/>
</dbReference>
<proteinExistence type="predicted"/>
<feature type="transmembrane region" description="Helical" evidence="15">
    <location>
        <begin position="344"/>
        <end position="363"/>
    </location>
</feature>
<evidence type="ECO:0000313" key="19">
    <source>
        <dbReference type="EMBL" id="MBS1259293.1"/>
    </source>
</evidence>
<dbReference type="GO" id="GO:0000156">
    <property type="term" value="F:phosphorelay response regulator activity"/>
    <property type="evidence" value="ECO:0007669"/>
    <property type="project" value="TreeGrafter"/>
</dbReference>
<dbReference type="SUPFAM" id="SSF47384">
    <property type="entry name" value="Homodimeric domain of signal transducing histidine kinase"/>
    <property type="match status" value="1"/>
</dbReference>
<dbReference type="PANTHER" id="PTHR42878:SF7">
    <property type="entry name" value="SENSOR HISTIDINE KINASE GLRK"/>
    <property type="match status" value="1"/>
</dbReference>
<keyword evidence="13 15" id="KW-0472">Membrane</keyword>
<dbReference type="InterPro" id="IPR005467">
    <property type="entry name" value="His_kinase_dom"/>
</dbReference>
<dbReference type="Proteomes" id="UP000722750">
    <property type="component" value="Unassembled WGS sequence"/>
</dbReference>
<dbReference type="SMART" id="SM00387">
    <property type="entry name" value="HATPase_c"/>
    <property type="match status" value="1"/>
</dbReference>
<dbReference type="GO" id="GO:0007234">
    <property type="term" value="P:osmosensory signaling via phosphorelay pathway"/>
    <property type="evidence" value="ECO:0007669"/>
    <property type="project" value="TreeGrafter"/>
</dbReference>
<dbReference type="Pfam" id="PF02743">
    <property type="entry name" value="dCache_1"/>
    <property type="match status" value="1"/>
</dbReference>
<dbReference type="InterPro" id="IPR029151">
    <property type="entry name" value="Sensor-like_sf"/>
</dbReference>
<keyword evidence="9" id="KW-0418">Kinase</keyword>
<evidence type="ECO:0000256" key="15">
    <source>
        <dbReference type="SAM" id="Phobius"/>
    </source>
</evidence>
<comment type="catalytic activity">
    <reaction evidence="1">
        <text>ATP + protein L-histidine = ADP + protein N-phospho-L-histidine.</text>
        <dbReference type="EC" id="2.7.13.3"/>
    </reaction>
</comment>
<evidence type="ECO:0000313" key="20">
    <source>
        <dbReference type="Proteomes" id="UP000722750"/>
    </source>
</evidence>
<dbReference type="EC" id="2.7.13.3" evidence="3"/>
<reference evidence="19" key="1">
    <citation type="journal article" date="2021" name="ISME J.">
        <title>Fine-scale metabolic discontinuity in a stratified prokaryote microbiome of a Red Sea deep halocline.</title>
        <authorList>
            <person name="Michoud G."/>
            <person name="Ngugi D.K."/>
            <person name="Barozzi A."/>
            <person name="Merlino G."/>
            <person name="Calleja M.L."/>
            <person name="Delgado-Huertas A."/>
            <person name="Moran X.A.G."/>
            <person name="Daffonchio D."/>
        </authorList>
    </citation>
    <scope>NUCLEOTIDE SEQUENCE</scope>
    <source>
        <strain evidence="19">SuakinDeep_MAG55_1</strain>
    </source>
</reference>
<dbReference type="NCBIfam" id="TIGR00229">
    <property type="entry name" value="sensory_box"/>
    <property type="match status" value="1"/>
</dbReference>
<evidence type="ECO:0000256" key="5">
    <source>
        <dbReference type="ARBA" id="ARBA00022553"/>
    </source>
</evidence>
<sequence length="817" mass="92963">MKEKGLLILEHFMKNMFPAIIENGKSFFWAFEIKSIKKKTILLFLILALIPLLVMRLVIYPKAQSALQESLIQNLQSVGHKQAELIKGWTEERKGDVRVFAENPFTLLATRITMEDKRFWRVSRYTHYIRYEYGYKDILISDAEGIVHVSTTKGREGTDISEHEYFKKSMSGETFISQIMPSNIPIENEFGKLELGLPTMVVSAPITDQNRIMGVACFRVDVSKISEFLRSIKLGTSGETYLIDKQGYMITESRFVPYLKKTGLIKRGTTLELKLINPETGKLTKSVSECLKGNEGYDGNGYLDYRGIKVIGFWQWIAALDWGIIAEIDYKEGYQEVIKLHRNVTTIMMIVTTGIIVFAFIMGQRMTAPILYLTDATRRMSSGDLTQNVNINSKDELGELANSFNMMARTIEKRNEELQSSNIFMESMFDAIMDPMTVLDKEGNILQVNKVAMDTYGENIVGEKCYCVYKGRESICDNCPTMKSIETLQPANAEHYVKRDNKYVFIASYPILNKEGELESIIKIVRDITEQKKLEKELQEYTANLEKTVEERTRDLKSTNEELKQRSIEIEKANEELRGLDKMKDSMIRDVTHELKSPVAQVQMAIGLWTSEANKEQMDKEKGKKLNKIIDDNIQRLKKTIQSILDLSVLESGRVAYQKENLDLEELINQVTAGLKLLAEKKNLSLTTRIPDELPEVLGDRQEITRLISNLIDNAIKYSESGEIVVSALRRPRQIEISVKDQGIGLSTPKGSYDKVFDRFFQERPSSDGSGVGLAICKKIVEAHGGKIWVESEGKGKGTTFKFTLSSEGKEQEEKVS</sequence>
<dbReference type="SUPFAM" id="SSF158472">
    <property type="entry name" value="HAMP domain-like"/>
    <property type="match status" value="1"/>
</dbReference>
<keyword evidence="5" id="KW-0597">Phosphoprotein</keyword>
<dbReference type="Gene3D" id="1.10.287.130">
    <property type="match status" value="1"/>
</dbReference>
<comment type="subcellular location">
    <subcellularLocation>
        <location evidence="2">Cell membrane</location>
        <topology evidence="2">Multi-pass membrane protein</topology>
    </subcellularLocation>
</comment>
<dbReference type="SUPFAM" id="SSF103190">
    <property type="entry name" value="Sensory domain-like"/>
    <property type="match status" value="1"/>
</dbReference>
<dbReference type="Pfam" id="PF00512">
    <property type="entry name" value="HisKA"/>
    <property type="match status" value="1"/>
</dbReference>
<evidence type="ECO:0000256" key="1">
    <source>
        <dbReference type="ARBA" id="ARBA00000085"/>
    </source>
</evidence>
<evidence type="ECO:0000259" key="17">
    <source>
        <dbReference type="PROSITE" id="PS50113"/>
    </source>
</evidence>
<dbReference type="CDD" id="cd00075">
    <property type="entry name" value="HATPase"/>
    <property type="match status" value="1"/>
</dbReference>
<dbReference type="SMART" id="SM00304">
    <property type="entry name" value="HAMP"/>
    <property type="match status" value="1"/>
</dbReference>
<keyword evidence="12" id="KW-0902">Two-component regulatory system</keyword>
<evidence type="ECO:0000256" key="9">
    <source>
        <dbReference type="ARBA" id="ARBA00022777"/>
    </source>
</evidence>
<evidence type="ECO:0000256" key="10">
    <source>
        <dbReference type="ARBA" id="ARBA00022840"/>
    </source>
</evidence>
<evidence type="ECO:0000256" key="12">
    <source>
        <dbReference type="ARBA" id="ARBA00023012"/>
    </source>
</evidence>
<keyword evidence="8" id="KW-0547">Nucleotide-binding</keyword>
<keyword evidence="7 15" id="KW-0812">Transmembrane</keyword>
<keyword evidence="10" id="KW-0067">ATP-binding</keyword>
<dbReference type="SMART" id="SM00388">
    <property type="entry name" value="HisKA"/>
    <property type="match status" value="1"/>
</dbReference>
<dbReference type="Pfam" id="PF02518">
    <property type="entry name" value="HATPase_c"/>
    <property type="match status" value="1"/>
</dbReference>
<evidence type="ECO:0000256" key="13">
    <source>
        <dbReference type="ARBA" id="ARBA00023136"/>
    </source>
</evidence>
<evidence type="ECO:0000256" key="8">
    <source>
        <dbReference type="ARBA" id="ARBA00022741"/>
    </source>
</evidence>
<dbReference type="EMBL" id="JAANXD010000088">
    <property type="protein sequence ID" value="MBS1259293.1"/>
    <property type="molecule type" value="Genomic_DNA"/>
</dbReference>
<dbReference type="InterPro" id="IPR000014">
    <property type="entry name" value="PAS"/>
</dbReference>
<dbReference type="SUPFAM" id="SSF55874">
    <property type="entry name" value="ATPase domain of HSP90 chaperone/DNA topoisomerase II/histidine kinase"/>
    <property type="match status" value="1"/>
</dbReference>
<evidence type="ECO:0000256" key="7">
    <source>
        <dbReference type="ARBA" id="ARBA00022692"/>
    </source>
</evidence>
<dbReference type="CDD" id="cd00082">
    <property type="entry name" value="HisKA"/>
    <property type="match status" value="1"/>
</dbReference>
<dbReference type="InterPro" id="IPR003661">
    <property type="entry name" value="HisK_dim/P_dom"/>
</dbReference>
<dbReference type="SUPFAM" id="SSF55785">
    <property type="entry name" value="PYP-like sensor domain (PAS domain)"/>
    <property type="match status" value="1"/>
</dbReference>
<feature type="coiled-coil region" evidence="14">
    <location>
        <begin position="524"/>
        <end position="590"/>
    </location>
</feature>
<comment type="caution">
    <text evidence="19">The sequence shown here is derived from an EMBL/GenBank/DDBJ whole genome shotgun (WGS) entry which is preliminary data.</text>
</comment>
<feature type="domain" description="HAMP" evidence="18">
    <location>
        <begin position="364"/>
        <end position="416"/>
    </location>
</feature>
<dbReference type="Gene3D" id="3.30.565.10">
    <property type="entry name" value="Histidine kinase-like ATPase, C-terminal domain"/>
    <property type="match status" value="1"/>
</dbReference>
<dbReference type="Pfam" id="PF13426">
    <property type="entry name" value="PAS_9"/>
    <property type="match status" value="1"/>
</dbReference>
<evidence type="ECO:0000256" key="4">
    <source>
        <dbReference type="ARBA" id="ARBA00022475"/>
    </source>
</evidence>
<dbReference type="InterPro" id="IPR003660">
    <property type="entry name" value="HAMP_dom"/>
</dbReference>
<dbReference type="Pfam" id="PF00672">
    <property type="entry name" value="HAMP"/>
    <property type="match status" value="1"/>
</dbReference>
<keyword evidence="6" id="KW-0808">Transferase</keyword>
<keyword evidence="11 15" id="KW-1133">Transmembrane helix</keyword>
<evidence type="ECO:0000256" key="3">
    <source>
        <dbReference type="ARBA" id="ARBA00012438"/>
    </source>
</evidence>
<dbReference type="PROSITE" id="PS50885">
    <property type="entry name" value="HAMP"/>
    <property type="match status" value="1"/>
</dbReference>
<dbReference type="GO" id="GO:0005524">
    <property type="term" value="F:ATP binding"/>
    <property type="evidence" value="ECO:0007669"/>
    <property type="project" value="UniProtKB-KW"/>
</dbReference>
<accession>A0A941W4V1</accession>
<dbReference type="FunFam" id="3.30.565.10:FF:000006">
    <property type="entry name" value="Sensor histidine kinase WalK"/>
    <property type="match status" value="1"/>
</dbReference>
<dbReference type="InterPro" id="IPR004358">
    <property type="entry name" value="Sig_transdc_His_kin-like_C"/>
</dbReference>
<dbReference type="CDD" id="cd06225">
    <property type="entry name" value="HAMP"/>
    <property type="match status" value="1"/>
</dbReference>
<dbReference type="InterPro" id="IPR033479">
    <property type="entry name" value="dCache_1"/>
</dbReference>
<dbReference type="PRINTS" id="PR00344">
    <property type="entry name" value="BCTRLSENSOR"/>
</dbReference>
<dbReference type="CDD" id="cd12914">
    <property type="entry name" value="PDC1_DGC_like"/>
    <property type="match status" value="1"/>
</dbReference>
<keyword evidence="4" id="KW-1003">Cell membrane</keyword>
<keyword evidence="14" id="KW-0175">Coiled coil</keyword>
<evidence type="ECO:0000259" key="18">
    <source>
        <dbReference type="PROSITE" id="PS50885"/>
    </source>
</evidence>
<dbReference type="InterPro" id="IPR036097">
    <property type="entry name" value="HisK_dim/P_sf"/>
</dbReference>
<dbReference type="GO" id="GO:0005886">
    <property type="term" value="C:plasma membrane"/>
    <property type="evidence" value="ECO:0007669"/>
    <property type="project" value="UniProtKB-SubCell"/>
</dbReference>
<evidence type="ECO:0000256" key="14">
    <source>
        <dbReference type="SAM" id="Coils"/>
    </source>
</evidence>
<dbReference type="InterPro" id="IPR000700">
    <property type="entry name" value="PAS-assoc_C"/>
</dbReference>
<dbReference type="GO" id="GO:0030295">
    <property type="term" value="F:protein kinase activator activity"/>
    <property type="evidence" value="ECO:0007669"/>
    <property type="project" value="TreeGrafter"/>
</dbReference>
<dbReference type="PROSITE" id="PS50113">
    <property type="entry name" value="PAC"/>
    <property type="match status" value="1"/>
</dbReference>
<protein>
    <recommendedName>
        <fullName evidence="3">histidine kinase</fullName>
        <ecNumber evidence="3">2.7.13.3</ecNumber>
    </recommendedName>
</protein>
<name>A0A941W4V1_9BACT</name>
<dbReference type="PROSITE" id="PS50109">
    <property type="entry name" value="HIS_KIN"/>
    <property type="match status" value="1"/>
</dbReference>
<gene>
    <name evidence="19" type="ORF">MAG551_02362</name>
</gene>
<dbReference type="Gene3D" id="6.10.340.10">
    <property type="match status" value="1"/>
</dbReference>
<evidence type="ECO:0000259" key="16">
    <source>
        <dbReference type="PROSITE" id="PS50109"/>
    </source>
</evidence>
<evidence type="ECO:0000256" key="11">
    <source>
        <dbReference type="ARBA" id="ARBA00022989"/>
    </source>
</evidence>
<dbReference type="InterPro" id="IPR003594">
    <property type="entry name" value="HATPase_dom"/>
</dbReference>